<dbReference type="EMBL" id="FOAN01000003">
    <property type="protein sequence ID" value="SEL36461.1"/>
    <property type="molecule type" value="Genomic_DNA"/>
</dbReference>
<evidence type="ECO:0000256" key="1">
    <source>
        <dbReference type="ARBA" id="ARBA00006987"/>
    </source>
</evidence>
<dbReference type="PANTHER" id="PTHR42928">
    <property type="entry name" value="TRICARBOXYLATE-BINDING PROTEIN"/>
    <property type="match status" value="1"/>
</dbReference>
<sequence length="343" mass="35848">MDTFSPQLATTQPAPRAMSRRRLVASLCAMPALGGIALAQSNWPTRPVRLLLGQPAGSGSDPMARGLAPHLSAAFGQPFVIENMPGAGGTAAAAAVARADDEHTLGIVLGGPTTTAKAMNPNLSYDPATAFRSISLLNRSSFVLTVHAGSFSPGARFADVIDQARAQPGRLSYASIGPGTVTHLAMEELKATLNLDIVHVPYRGFPQASLDLAAGRCQLMFNVAAAAAEHIAAGRLVGIAQTGATRTSFLPDIPTLQELKVPSAPFFGWSGMIAPASFPEAMARRLATVIRSALATDPAARGGLDRSGSEVLGTDPEELQRLQETEARRWNAVIARLGLRATE</sequence>
<comment type="similarity">
    <text evidence="1">Belongs to the UPF0065 (bug) family.</text>
</comment>
<dbReference type="Pfam" id="PF03401">
    <property type="entry name" value="TctC"/>
    <property type="match status" value="1"/>
</dbReference>
<dbReference type="InterPro" id="IPR042100">
    <property type="entry name" value="Bug_dom1"/>
</dbReference>
<dbReference type="AlphaFoldDB" id="A0A1H7PKX2"/>
<name>A0A1H7PKX2_9HYPH</name>
<keyword evidence="2" id="KW-0675">Receptor</keyword>
<dbReference type="STRING" id="1036779.SAMN04515666_103526"/>
<accession>A0A1H7PKX2</accession>
<dbReference type="Proteomes" id="UP000199664">
    <property type="component" value="Unassembled WGS sequence"/>
</dbReference>
<evidence type="ECO:0000313" key="2">
    <source>
        <dbReference type="EMBL" id="SEL36461.1"/>
    </source>
</evidence>
<dbReference type="PANTHER" id="PTHR42928:SF5">
    <property type="entry name" value="BLR1237 PROTEIN"/>
    <property type="match status" value="1"/>
</dbReference>
<protein>
    <submittedName>
        <fullName evidence="2">Tripartite-type tricarboxylate transporter, receptor component TctC</fullName>
    </submittedName>
</protein>
<evidence type="ECO:0000313" key="3">
    <source>
        <dbReference type="Proteomes" id="UP000199664"/>
    </source>
</evidence>
<keyword evidence="3" id="KW-1185">Reference proteome</keyword>
<proteinExistence type="inferred from homology"/>
<dbReference type="SUPFAM" id="SSF53850">
    <property type="entry name" value="Periplasmic binding protein-like II"/>
    <property type="match status" value="1"/>
</dbReference>
<reference evidence="3" key="1">
    <citation type="submission" date="2016-10" db="EMBL/GenBank/DDBJ databases">
        <authorList>
            <person name="Varghese N."/>
            <person name="Submissions S."/>
        </authorList>
    </citation>
    <scope>NUCLEOTIDE SEQUENCE [LARGE SCALE GENOMIC DNA]</scope>
    <source>
        <strain evidence="3">LMG 26383,CCUG 61248,R- 45681</strain>
    </source>
</reference>
<dbReference type="RefSeq" id="WP_167561614.1">
    <property type="nucleotide sequence ID" value="NZ_FOAN01000003.1"/>
</dbReference>
<dbReference type="Gene3D" id="3.40.190.10">
    <property type="entry name" value="Periplasmic binding protein-like II"/>
    <property type="match status" value="1"/>
</dbReference>
<organism evidence="2 3">
    <name type="scientific">Bosea lupini</name>
    <dbReference type="NCBI Taxonomy" id="1036779"/>
    <lineage>
        <taxon>Bacteria</taxon>
        <taxon>Pseudomonadati</taxon>
        <taxon>Pseudomonadota</taxon>
        <taxon>Alphaproteobacteria</taxon>
        <taxon>Hyphomicrobiales</taxon>
        <taxon>Boseaceae</taxon>
        <taxon>Bosea</taxon>
    </lineage>
</organism>
<dbReference type="InterPro" id="IPR005064">
    <property type="entry name" value="BUG"/>
</dbReference>
<dbReference type="PIRSF" id="PIRSF017082">
    <property type="entry name" value="YflP"/>
    <property type="match status" value="1"/>
</dbReference>
<dbReference type="Gene3D" id="3.40.190.150">
    <property type="entry name" value="Bordetella uptake gene, domain 1"/>
    <property type="match status" value="1"/>
</dbReference>
<gene>
    <name evidence="2" type="ORF">SAMN04515666_103526</name>
</gene>